<dbReference type="EMBL" id="CM023479">
    <property type="protein sequence ID" value="KAH7974856.1"/>
    <property type="molecule type" value="Genomic_DNA"/>
</dbReference>
<comment type="caution">
    <text evidence="1">The sequence shown here is derived from an EMBL/GenBank/DDBJ whole genome shotgun (WGS) entry which is preliminary data.</text>
</comment>
<organism evidence="1 2">
    <name type="scientific">Dermacentor silvarum</name>
    <name type="common">Tick</name>
    <dbReference type="NCBI Taxonomy" id="543639"/>
    <lineage>
        <taxon>Eukaryota</taxon>
        <taxon>Metazoa</taxon>
        <taxon>Ecdysozoa</taxon>
        <taxon>Arthropoda</taxon>
        <taxon>Chelicerata</taxon>
        <taxon>Arachnida</taxon>
        <taxon>Acari</taxon>
        <taxon>Parasitiformes</taxon>
        <taxon>Ixodida</taxon>
        <taxon>Ixodoidea</taxon>
        <taxon>Ixodidae</taxon>
        <taxon>Rhipicephalinae</taxon>
        <taxon>Dermacentor</taxon>
    </lineage>
</organism>
<protein>
    <submittedName>
        <fullName evidence="1">Uncharacterized protein</fullName>
    </submittedName>
</protein>
<name>A0ACB8DR84_DERSI</name>
<evidence type="ECO:0000313" key="2">
    <source>
        <dbReference type="Proteomes" id="UP000821865"/>
    </source>
</evidence>
<accession>A0ACB8DR84</accession>
<keyword evidence="2" id="KW-1185">Reference proteome</keyword>
<dbReference type="Proteomes" id="UP000821865">
    <property type="component" value="Chromosome 10"/>
</dbReference>
<evidence type="ECO:0000313" key="1">
    <source>
        <dbReference type="EMBL" id="KAH7974856.1"/>
    </source>
</evidence>
<reference evidence="1" key="1">
    <citation type="submission" date="2020-05" db="EMBL/GenBank/DDBJ databases">
        <title>Large-scale comparative analyses of tick genomes elucidate their genetic diversity and vector capacities.</title>
        <authorList>
            <person name="Jia N."/>
            <person name="Wang J."/>
            <person name="Shi W."/>
            <person name="Du L."/>
            <person name="Sun Y."/>
            <person name="Zhan W."/>
            <person name="Jiang J."/>
            <person name="Wang Q."/>
            <person name="Zhang B."/>
            <person name="Ji P."/>
            <person name="Sakyi L.B."/>
            <person name="Cui X."/>
            <person name="Yuan T."/>
            <person name="Jiang B."/>
            <person name="Yang W."/>
            <person name="Lam T.T.-Y."/>
            <person name="Chang Q."/>
            <person name="Ding S."/>
            <person name="Wang X."/>
            <person name="Zhu J."/>
            <person name="Ruan X."/>
            <person name="Zhao L."/>
            <person name="Wei J."/>
            <person name="Que T."/>
            <person name="Du C."/>
            <person name="Cheng J."/>
            <person name="Dai P."/>
            <person name="Han X."/>
            <person name="Huang E."/>
            <person name="Gao Y."/>
            <person name="Liu J."/>
            <person name="Shao H."/>
            <person name="Ye R."/>
            <person name="Li L."/>
            <person name="Wei W."/>
            <person name="Wang X."/>
            <person name="Wang C."/>
            <person name="Yang T."/>
            <person name="Huo Q."/>
            <person name="Li W."/>
            <person name="Guo W."/>
            <person name="Chen H."/>
            <person name="Zhou L."/>
            <person name="Ni X."/>
            <person name="Tian J."/>
            <person name="Zhou Y."/>
            <person name="Sheng Y."/>
            <person name="Liu T."/>
            <person name="Pan Y."/>
            <person name="Xia L."/>
            <person name="Li J."/>
            <person name="Zhao F."/>
            <person name="Cao W."/>
        </authorList>
    </citation>
    <scope>NUCLEOTIDE SEQUENCE</scope>
    <source>
        <strain evidence="1">Dsil-2018</strain>
    </source>
</reference>
<sequence length="408" mass="46203">MLLTFLLIVPVGILVKLTLFKCWLGEAFAVAAAANLLSDTRLQELNLEDNEFSIGAVYNMIATLEVNKTLDTLVVNMTGRPPQSEVSFLFHLMRTIDAFSRLKFDWVNPRGSDFAEGVLSSQTSSVTRSLDERGAEDATEFLDALATTRNIGVAWLECTISAEQTVIQKLIDTVARTKYLRKVLLMHLVLRTYLTDPDVANLFRSLEGNRSIAVFEVRCVTFRKRIAMALGRLVERNRSIAMYTIDLRESDVDRVTQVRNICRELKEAIPRNRFAIAFSVLTEERECSSDPAIRDALRHNVMLVNQAVRFVNGSMEKTDALAFETLHSCMSVQSSLRVNFNISEESAHEKVVEARKRLAFNYFIIAGVVKDKIVCRPHRKRNTTFDKLGKDMQARICSYLSLTDVMDI</sequence>
<gene>
    <name evidence="1" type="ORF">HPB49_020442</name>
</gene>
<proteinExistence type="predicted"/>